<dbReference type="EMBL" id="CAFBLU010000014">
    <property type="protein sequence ID" value="CAB4875850.1"/>
    <property type="molecule type" value="Genomic_DNA"/>
</dbReference>
<reference evidence="6" key="1">
    <citation type="submission" date="2020-05" db="EMBL/GenBank/DDBJ databases">
        <authorList>
            <person name="Chiriac C."/>
            <person name="Salcher M."/>
            <person name="Ghai R."/>
            <person name="Kavagutti S V."/>
        </authorList>
    </citation>
    <scope>NUCLEOTIDE SEQUENCE</scope>
</reference>
<dbReference type="InterPro" id="IPR000304">
    <property type="entry name" value="Pyrroline-COOH_reductase"/>
</dbReference>
<evidence type="ECO:0000259" key="4">
    <source>
        <dbReference type="Pfam" id="PF03807"/>
    </source>
</evidence>
<evidence type="ECO:0000256" key="1">
    <source>
        <dbReference type="ARBA" id="ARBA00005525"/>
    </source>
</evidence>
<feature type="domain" description="Pyrroline-5-carboxylate reductase dimerisation" evidence="5">
    <location>
        <begin position="146"/>
        <end position="244"/>
    </location>
</feature>
<proteinExistence type="inferred from homology"/>
<dbReference type="Pfam" id="PF03807">
    <property type="entry name" value="F420_oxidored"/>
    <property type="match status" value="1"/>
</dbReference>
<dbReference type="InterPro" id="IPR053790">
    <property type="entry name" value="P5CR-like_CS"/>
</dbReference>
<evidence type="ECO:0000256" key="3">
    <source>
        <dbReference type="ARBA" id="ARBA00023002"/>
    </source>
</evidence>
<name>A0A6J7E421_9ZZZZ</name>
<keyword evidence="3" id="KW-0560">Oxidoreductase</keyword>
<gene>
    <name evidence="6" type="ORF">UFOPK3444_01009</name>
</gene>
<dbReference type="SUPFAM" id="SSF51735">
    <property type="entry name" value="NAD(P)-binding Rossmann-fold domains"/>
    <property type="match status" value="1"/>
</dbReference>
<dbReference type="GO" id="GO:0055129">
    <property type="term" value="P:L-proline biosynthetic process"/>
    <property type="evidence" value="ECO:0007669"/>
    <property type="project" value="TreeGrafter"/>
</dbReference>
<dbReference type="PROSITE" id="PS00521">
    <property type="entry name" value="P5CR"/>
    <property type="match status" value="1"/>
</dbReference>
<keyword evidence="2" id="KW-0521">NADP</keyword>
<dbReference type="InterPro" id="IPR008927">
    <property type="entry name" value="6-PGluconate_DH-like_C_sf"/>
</dbReference>
<sequence length="248" mass="25813">MQVGLIGAGSMASALARGWGEPVVVSDPVIERAEALAAETGGRALATNLEVAQQVDLVVLCHKPAQLQQVAAELDGNAKAVISILGSVSLAEIRSAYTRTPAYRVLPNLPVEVGKGVLCWPSGNGPDGDPVRALFGRLGHVVDLDEDLIERAMALSSNAPGFLAFVVEAFVDAGVEYGLDRPLATELVMHTLSGTAELLQVRQGDAERLRREVCSPGGSTERGVAALEATGLRDSFKAAVKAVLEPAG</sequence>
<dbReference type="SUPFAM" id="SSF48179">
    <property type="entry name" value="6-phosphogluconate dehydrogenase C-terminal domain-like"/>
    <property type="match status" value="1"/>
</dbReference>
<accession>A0A6J7E421</accession>
<dbReference type="InterPro" id="IPR036291">
    <property type="entry name" value="NAD(P)-bd_dom_sf"/>
</dbReference>
<dbReference type="PIRSF" id="PIRSF000193">
    <property type="entry name" value="Pyrrol-5-carb_rd"/>
    <property type="match status" value="1"/>
</dbReference>
<dbReference type="InterPro" id="IPR029036">
    <property type="entry name" value="P5CR_dimer"/>
</dbReference>
<dbReference type="PANTHER" id="PTHR11645">
    <property type="entry name" value="PYRROLINE-5-CARBOXYLATE REDUCTASE"/>
    <property type="match status" value="1"/>
</dbReference>
<dbReference type="Gene3D" id="3.40.50.720">
    <property type="entry name" value="NAD(P)-binding Rossmann-like Domain"/>
    <property type="match status" value="1"/>
</dbReference>
<dbReference type="HAMAP" id="MF_01925">
    <property type="entry name" value="P5C_reductase"/>
    <property type="match status" value="1"/>
</dbReference>
<dbReference type="InterPro" id="IPR028939">
    <property type="entry name" value="P5C_Rdtase_cat_N"/>
</dbReference>
<dbReference type="AlphaFoldDB" id="A0A6J7E421"/>
<evidence type="ECO:0000313" key="6">
    <source>
        <dbReference type="EMBL" id="CAB4875850.1"/>
    </source>
</evidence>
<evidence type="ECO:0000259" key="5">
    <source>
        <dbReference type="Pfam" id="PF14748"/>
    </source>
</evidence>
<evidence type="ECO:0000256" key="2">
    <source>
        <dbReference type="ARBA" id="ARBA00022857"/>
    </source>
</evidence>
<dbReference type="Gene3D" id="1.10.3730.10">
    <property type="entry name" value="ProC C-terminal domain-like"/>
    <property type="match status" value="1"/>
</dbReference>
<dbReference type="PANTHER" id="PTHR11645:SF0">
    <property type="entry name" value="PYRROLINE-5-CARBOXYLATE REDUCTASE 3"/>
    <property type="match status" value="1"/>
</dbReference>
<dbReference type="GO" id="GO:0004735">
    <property type="term" value="F:pyrroline-5-carboxylate reductase activity"/>
    <property type="evidence" value="ECO:0007669"/>
    <property type="project" value="InterPro"/>
</dbReference>
<feature type="domain" description="Pyrroline-5-carboxylate reductase catalytic N-terminal" evidence="4">
    <location>
        <begin position="2"/>
        <end position="85"/>
    </location>
</feature>
<protein>
    <submittedName>
        <fullName evidence="6">Unannotated protein</fullName>
    </submittedName>
</protein>
<comment type="similarity">
    <text evidence="1">Belongs to the pyrroline-5-carboxylate reductase family.</text>
</comment>
<dbReference type="Pfam" id="PF14748">
    <property type="entry name" value="P5CR_dimer"/>
    <property type="match status" value="1"/>
</dbReference>
<organism evidence="6">
    <name type="scientific">freshwater metagenome</name>
    <dbReference type="NCBI Taxonomy" id="449393"/>
    <lineage>
        <taxon>unclassified sequences</taxon>
        <taxon>metagenomes</taxon>
        <taxon>ecological metagenomes</taxon>
    </lineage>
</organism>